<sequence length="118" mass="13455">MLDRDEDMMITGTRHPFLGRYKVAFTKEGKLIGCDIQIYSNGGHTMDLSFPVLQRAMFHFSNAYFIPNVRVNGYVCKTNIPSNTAFRGFGAPQGMFFGENMIRDVAIFLRKDPLEVSY</sequence>
<dbReference type="EMBL" id="CAJPIN010030616">
    <property type="protein sequence ID" value="CAG2063990.1"/>
    <property type="molecule type" value="Genomic_DNA"/>
</dbReference>
<comment type="caution">
    <text evidence="2">The sequence shown here is derived from an EMBL/GenBank/DDBJ whole genome shotgun (WGS) entry which is preliminary data.</text>
</comment>
<gene>
    <name evidence="2" type="ORF">TPAB3V08_LOCUS10937</name>
</gene>
<dbReference type="Pfam" id="PF02738">
    <property type="entry name" value="MoCoBD_1"/>
    <property type="match status" value="1"/>
</dbReference>
<dbReference type="InterPro" id="IPR016208">
    <property type="entry name" value="Ald_Oxase/xanthine_DH-like"/>
</dbReference>
<reference evidence="2" key="1">
    <citation type="submission" date="2021-03" db="EMBL/GenBank/DDBJ databases">
        <authorList>
            <person name="Tran Van P."/>
        </authorList>
    </citation>
    <scope>NUCLEOTIDE SEQUENCE</scope>
</reference>
<evidence type="ECO:0000313" key="2">
    <source>
        <dbReference type="EMBL" id="CAG2063990.1"/>
    </source>
</evidence>
<dbReference type="Gene3D" id="3.30.365.10">
    <property type="entry name" value="Aldehyde oxidase/xanthine dehydrogenase, molybdopterin binding domain"/>
    <property type="match status" value="2"/>
</dbReference>
<dbReference type="Proteomes" id="UP001153148">
    <property type="component" value="Unassembled WGS sequence"/>
</dbReference>
<evidence type="ECO:0000313" key="3">
    <source>
        <dbReference type="Proteomes" id="UP001153148"/>
    </source>
</evidence>
<name>A0ABN7PBE5_TIMPD</name>
<keyword evidence="3" id="KW-1185">Reference proteome</keyword>
<evidence type="ECO:0000259" key="1">
    <source>
        <dbReference type="Pfam" id="PF02738"/>
    </source>
</evidence>
<accession>A0ABN7PBE5</accession>
<protein>
    <recommendedName>
        <fullName evidence="1">Aldehyde oxidase/xanthine dehydrogenase first molybdopterin binding domain-containing protein</fullName>
    </recommendedName>
</protein>
<dbReference type="PANTHER" id="PTHR45444">
    <property type="entry name" value="XANTHINE DEHYDROGENASE"/>
    <property type="match status" value="1"/>
</dbReference>
<organism evidence="2 3">
    <name type="scientific">Timema podura</name>
    <name type="common">Walking stick</name>
    <dbReference type="NCBI Taxonomy" id="61482"/>
    <lineage>
        <taxon>Eukaryota</taxon>
        <taxon>Metazoa</taxon>
        <taxon>Ecdysozoa</taxon>
        <taxon>Arthropoda</taxon>
        <taxon>Hexapoda</taxon>
        <taxon>Insecta</taxon>
        <taxon>Pterygota</taxon>
        <taxon>Neoptera</taxon>
        <taxon>Polyneoptera</taxon>
        <taxon>Phasmatodea</taxon>
        <taxon>Timematodea</taxon>
        <taxon>Timematoidea</taxon>
        <taxon>Timematidae</taxon>
        <taxon>Timema</taxon>
    </lineage>
</organism>
<proteinExistence type="predicted"/>
<dbReference type="PANTHER" id="PTHR45444:SF3">
    <property type="entry name" value="XANTHINE DEHYDROGENASE"/>
    <property type="match status" value="1"/>
</dbReference>
<dbReference type="SUPFAM" id="SSF56003">
    <property type="entry name" value="Molybdenum cofactor-binding domain"/>
    <property type="match status" value="1"/>
</dbReference>
<feature type="domain" description="Aldehyde oxidase/xanthine dehydrogenase first molybdopterin binding" evidence="1">
    <location>
        <begin position="1"/>
        <end position="116"/>
    </location>
</feature>
<dbReference type="InterPro" id="IPR008274">
    <property type="entry name" value="AldOxase/xan_DH_MoCoBD1"/>
</dbReference>
<dbReference type="InterPro" id="IPR037165">
    <property type="entry name" value="AldOxase/xan_DH_Mopterin-bd_sf"/>
</dbReference>